<dbReference type="PANTHER" id="PTHR11070">
    <property type="entry name" value="UVRD / RECB / PCRA DNA HELICASE FAMILY MEMBER"/>
    <property type="match status" value="1"/>
</dbReference>
<organism evidence="7">
    <name type="scientific">Thermodesulfobacterium geofontis</name>
    <dbReference type="NCBI Taxonomy" id="1295609"/>
    <lineage>
        <taxon>Bacteria</taxon>
        <taxon>Pseudomonadati</taxon>
        <taxon>Thermodesulfobacteriota</taxon>
        <taxon>Thermodesulfobacteria</taxon>
        <taxon>Thermodesulfobacteriales</taxon>
        <taxon>Thermodesulfobacteriaceae</taxon>
        <taxon>Thermodesulfobacterium</taxon>
    </lineage>
</organism>
<dbReference type="Gene3D" id="1.10.486.10">
    <property type="entry name" value="PCRA, domain 4"/>
    <property type="match status" value="1"/>
</dbReference>
<keyword evidence="4" id="KW-0067">ATP-binding</keyword>
<dbReference type="InterPro" id="IPR014017">
    <property type="entry name" value="DNA_helicase_UvrD-like_C"/>
</dbReference>
<accession>A0A7V4JPH6</accession>
<sequence>MIEFLNLFERSVFSIDKLIKNSDPEIRNFLENLWALASEDKEKFISYLKVLEPSDFINPYKEGVNFLSIHASKGLEAEYVILVGVEEGLVPLKLFEDTLEDEEKRLIYVSLTRTKSGFFFTSVKERKIFNFTLNKGLSFYFKNFPLKIFSPKPKKPKQPELF</sequence>
<proteinExistence type="predicted"/>
<name>A0A7V4JPH6_9BACT</name>
<evidence type="ECO:0000313" key="7">
    <source>
        <dbReference type="EMBL" id="HGU15335.1"/>
    </source>
</evidence>
<dbReference type="EMBL" id="DTEI01000030">
    <property type="protein sequence ID" value="HGU15335.1"/>
    <property type="molecule type" value="Genomic_DNA"/>
</dbReference>
<evidence type="ECO:0000256" key="4">
    <source>
        <dbReference type="ARBA" id="ARBA00022840"/>
    </source>
</evidence>
<dbReference type="GO" id="GO:0000725">
    <property type="term" value="P:recombinational repair"/>
    <property type="evidence" value="ECO:0007669"/>
    <property type="project" value="TreeGrafter"/>
</dbReference>
<evidence type="ECO:0000256" key="1">
    <source>
        <dbReference type="ARBA" id="ARBA00022741"/>
    </source>
</evidence>
<dbReference type="AlphaFoldDB" id="A0A7V4JPH6"/>
<dbReference type="GO" id="GO:0003677">
    <property type="term" value="F:DNA binding"/>
    <property type="evidence" value="ECO:0007669"/>
    <property type="project" value="InterPro"/>
</dbReference>
<gene>
    <name evidence="7" type="ORF">ENU91_01540</name>
</gene>
<dbReference type="InterPro" id="IPR027417">
    <property type="entry name" value="P-loop_NTPase"/>
</dbReference>
<dbReference type="InterPro" id="IPR000212">
    <property type="entry name" value="DNA_helicase_UvrD/REP"/>
</dbReference>
<keyword evidence="1" id="KW-0547">Nucleotide-binding</keyword>
<evidence type="ECO:0000256" key="2">
    <source>
        <dbReference type="ARBA" id="ARBA00022801"/>
    </source>
</evidence>
<dbReference type="Pfam" id="PF13361">
    <property type="entry name" value="UvrD_C"/>
    <property type="match status" value="1"/>
</dbReference>
<feature type="domain" description="UvrD-like helicase C-terminal" evidence="6">
    <location>
        <begin position="37"/>
        <end position="124"/>
    </location>
</feature>
<evidence type="ECO:0000256" key="5">
    <source>
        <dbReference type="ARBA" id="ARBA00034923"/>
    </source>
</evidence>
<reference evidence="7" key="1">
    <citation type="journal article" date="2020" name="mSystems">
        <title>Genome- and Community-Level Interaction Insights into Carbon Utilization and Element Cycling Functions of Hydrothermarchaeota in Hydrothermal Sediment.</title>
        <authorList>
            <person name="Zhou Z."/>
            <person name="Liu Y."/>
            <person name="Xu W."/>
            <person name="Pan J."/>
            <person name="Luo Z.H."/>
            <person name="Li M."/>
        </authorList>
    </citation>
    <scope>NUCLEOTIDE SEQUENCE [LARGE SCALE GENOMIC DNA]</scope>
    <source>
        <strain evidence="7">SpSt-711</strain>
    </source>
</reference>
<keyword evidence="3 7" id="KW-0347">Helicase</keyword>
<evidence type="ECO:0000259" key="6">
    <source>
        <dbReference type="Pfam" id="PF13361"/>
    </source>
</evidence>
<dbReference type="GO" id="GO:0005524">
    <property type="term" value="F:ATP binding"/>
    <property type="evidence" value="ECO:0007669"/>
    <property type="project" value="UniProtKB-KW"/>
</dbReference>
<protein>
    <recommendedName>
        <fullName evidence="5">DNA 3'-5' helicase II</fullName>
    </recommendedName>
</protein>
<evidence type="ECO:0000256" key="3">
    <source>
        <dbReference type="ARBA" id="ARBA00022806"/>
    </source>
</evidence>
<dbReference type="GO" id="GO:0016787">
    <property type="term" value="F:hydrolase activity"/>
    <property type="evidence" value="ECO:0007669"/>
    <property type="project" value="UniProtKB-KW"/>
</dbReference>
<dbReference type="GO" id="GO:0005829">
    <property type="term" value="C:cytosol"/>
    <property type="evidence" value="ECO:0007669"/>
    <property type="project" value="TreeGrafter"/>
</dbReference>
<keyword evidence="2" id="KW-0378">Hydrolase</keyword>
<dbReference type="GO" id="GO:0043138">
    <property type="term" value="F:3'-5' DNA helicase activity"/>
    <property type="evidence" value="ECO:0007669"/>
    <property type="project" value="TreeGrafter"/>
</dbReference>
<dbReference type="Gene3D" id="3.40.50.300">
    <property type="entry name" value="P-loop containing nucleotide triphosphate hydrolases"/>
    <property type="match status" value="1"/>
</dbReference>
<dbReference type="SUPFAM" id="SSF52540">
    <property type="entry name" value="P-loop containing nucleoside triphosphate hydrolases"/>
    <property type="match status" value="1"/>
</dbReference>
<comment type="caution">
    <text evidence="7">The sequence shown here is derived from an EMBL/GenBank/DDBJ whole genome shotgun (WGS) entry which is preliminary data.</text>
</comment>
<dbReference type="PANTHER" id="PTHR11070:SF2">
    <property type="entry name" value="ATP-DEPENDENT DNA HELICASE SRS2"/>
    <property type="match status" value="1"/>
</dbReference>